<dbReference type="AlphaFoldDB" id="H6SPN8"/>
<dbReference type="HOGENOM" id="CLU_620936_0_0_5"/>
<evidence type="ECO:0000313" key="2">
    <source>
        <dbReference type="EMBL" id="CCG07158.1"/>
    </source>
</evidence>
<dbReference type="KEGG" id="rpm:RSPPHO_00532"/>
<name>H6SPN8_PARPM</name>
<evidence type="ECO:0000256" key="1">
    <source>
        <dbReference type="SAM" id="Phobius"/>
    </source>
</evidence>
<feature type="transmembrane region" description="Helical" evidence="1">
    <location>
        <begin position="58"/>
        <end position="80"/>
    </location>
</feature>
<proteinExistence type="predicted"/>
<organism evidence="2 3">
    <name type="scientific">Pararhodospirillum photometricum DSM 122</name>
    <dbReference type="NCBI Taxonomy" id="1150469"/>
    <lineage>
        <taxon>Bacteria</taxon>
        <taxon>Pseudomonadati</taxon>
        <taxon>Pseudomonadota</taxon>
        <taxon>Alphaproteobacteria</taxon>
        <taxon>Rhodospirillales</taxon>
        <taxon>Rhodospirillaceae</taxon>
        <taxon>Pararhodospirillum</taxon>
    </lineage>
</organism>
<dbReference type="eggNOG" id="ENOG50335YS">
    <property type="taxonomic scope" value="Bacteria"/>
</dbReference>
<gene>
    <name evidence="2" type="ORF">RSPPHO_00532</name>
</gene>
<dbReference type="PATRIC" id="fig|1150469.3.peg.625"/>
<dbReference type="Gene3D" id="3.40.50.1820">
    <property type="entry name" value="alpha/beta hydrolase"/>
    <property type="match status" value="1"/>
</dbReference>
<accession>H6SPN8</accession>
<dbReference type="EMBL" id="HE663493">
    <property type="protein sequence ID" value="CCG07158.1"/>
    <property type="molecule type" value="Genomic_DNA"/>
</dbReference>
<dbReference type="Proteomes" id="UP000033220">
    <property type="component" value="Chromosome DSM 122"/>
</dbReference>
<keyword evidence="1" id="KW-0812">Transmembrane</keyword>
<evidence type="ECO:0000313" key="3">
    <source>
        <dbReference type="Proteomes" id="UP000033220"/>
    </source>
</evidence>
<keyword evidence="1" id="KW-0472">Membrane</keyword>
<reference evidence="2 3" key="1">
    <citation type="submission" date="2012-02" db="EMBL/GenBank/DDBJ databases">
        <title>Shotgun genome sequence of Phaeospirillum photometricum DSM 122.</title>
        <authorList>
            <person name="Duquesne K."/>
            <person name="Sturgis J."/>
        </authorList>
    </citation>
    <scope>NUCLEOTIDE SEQUENCE [LARGE SCALE GENOMIC DNA]</scope>
    <source>
        <strain evidence="3">DSM122</strain>
    </source>
</reference>
<evidence type="ECO:0008006" key="4">
    <source>
        <dbReference type="Google" id="ProtNLM"/>
    </source>
</evidence>
<sequence length="441" mass="48392">MRLGKRGAGRGLRCRSGRVVSPRCLAHAALRRPCGNLARGPTEGDRGMRRGQSRCCGVLKGLLLVLVVGGLLGGGVFWAGDALFRGNADFRRWYNVLRAEPYRYEGIRPVYRETDPASLIRFAGPEDMVPRRAALAEVIFGPGVTTPPADLRPDRVERGVDPQGVAALAPYRDDRVASIDRLSLTVDEGFTARFYVLHPRHPRGPVLLYQQGNAATIANAASLLGPLLERGVTIVAFNYPGYGENVLTRRSYPGYGVFEPSLREHMALDPLPLRRFFLPLLAGLNHGLAETGALVADMAGISAGGWATVVFAAVESRVRRSYPMAGAYPLYLQQQDDHPPSEEQYYRPLLQAANYLELFVMGAVGEGRAQIQFFGQYDRCCQNNRLSELYAPAVRDAAQRLGGRFDVHLNTTSPDHRINDDYVARILADLEDQGPPPAPGE</sequence>
<dbReference type="STRING" id="1150469.RSPPHO_00532"/>
<keyword evidence="3" id="KW-1185">Reference proteome</keyword>
<dbReference type="SUPFAM" id="SSF53474">
    <property type="entry name" value="alpha/beta-Hydrolases"/>
    <property type="match status" value="1"/>
</dbReference>
<dbReference type="InterPro" id="IPR029058">
    <property type="entry name" value="AB_hydrolase_fold"/>
</dbReference>
<keyword evidence="1" id="KW-1133">Transmembrane helix</keyword>
<protein>
    <recommendedName>
        <fullName evidence="4">Alpha/beta hydrolase</fullName>
    </recommendedName>
</protein>